<evidence type="ECO:0000256" key="6">
    <source>
        <dbReference type="ARBA" id="ARBA00022605"/>
    </source>
</evidence>
<dbReference type="CDD" id="cd07942">
    <property type="entry name" value="DRE_TIM_LeuA"/>
    <property type="match status" value="1"/>
</dbReference>
<evidence type="ECO:0000256" key="4">
    <source>
        <dbReference type="ARBA" id="ARBA00012973"/>
    </source>
</evidence>
<keyword evidence="8 10" id="KW-0479">Metal-binding</keyword>
<evidence type="ECO:0000256" key="9">
    <source>
        <dbReference type="ARBA" id="ARBA00023304"/>
    </source>
</evidence>
<evidence type="ECO:0000313" key="11">
    <source>
        <dbReference type="EMBL" id="KFJ04294.1"/>
    </source>
</evidence>
<evidence type="ECO:0000256" key="8">
    <source>
        <dbReference type="ARBA" id="ARBA00022723"/>
    </source>
</evidence>
<dbReference type="InterPro" id="IPR000891">
    <property type="entry name" value="PYR_CT"/>
</dbReference>
<dbReference type="OrthoDB" id="9803573at2"/>
<evidence type="ECO:0000256" key="7">
    <source>
        <dbReference type="ARBA" id="ARBA00022679"/>
    </source>
</evidence>
<comment type="similarity">
    <text evidence="3 10">Belongs to the alpha-IPM synthase/homocitrate synthase family. LeuA type 2 subfamily.</text>
</comment>
<keyword evidence="10" id="KW-0963">Cytoplasm</keyword>
<dbReference type="STRING" id="356829.BITS_1394"/>
<evidence type="ECO:0000256" key="10">
    <source>
        <dbReference type="HAMAP-Rule" id="MF_00572"/>
    </source>
</evidence>
<dbReference type="Gene3D" id="3.20.20.70">
    <property type="entry name" value="Aldolase class I"/>
    <property type="match status" value="1"/>
</dbReference>
<keyword evidence="6 10" id="KW-0028">Amino-acid biosynthesis</keyword>
<comment type="subunit">
    <text evidence="10">Homodimer.</text>
</comment>
<keyword evidence="10" id="KW-0460">Magnesium</keyword>
<dbReference type="SMART" id="SM00917">
    <property type="entry name" value="LeuA_dimer"/>
    <property type="match status" value="1"/>
</dbReference>
<dbReference type="InterPro" id="IPR013709">
    <property type="entry name" value="2-isopropylmalate_synth_dimer"/>
</dbReference>
<dbReference type="NCBIfam" id="TIGR00970">
    <property type="entry name" value="leuA_yeast"/>
    <property type="match status" value="1"/>
</dbReference>
<sequence length="635" mass="69874">MGQDQSSVFDLAAVAAASNGGNNSPLLPPARFVGEAQKPSPMPYNKYVAYNKQVPFDNPDRTWPGKLLERAPRWCSVDLRDGNQALVNPMDAERKLRFWNLLVSMGFKEIEVGFPSASETDYDFIRMLIERELIPDDVTIVVLTQAREHLIRRTYECLKGAKRAVVHFYNSVSVLQREVVFRKDRAGIKQLAVDAAELCKELEGAAQGIDLYYEYSPESFTGTEPEYAVEVCNAVIDVIKPTPEHKMIINLPATVEMTSPNVFADEVEFVSNRLTDRDSIVLSLHPHNDCGMGVAAAELGILAGADRIEGCLLGNGERTGNVDLVTLALNMLTQGIDPQIDCSNVPEIRKTVEYCNQIKISERHPYAGSFVFTAFSGSHQDAIKKGLEARQVAAGRAGADLDSFVWLVPYLPIDPKDIGRTYEAIIRVNSQSGKGGMAYLLKTNHNLDLPKRLQVEFDKIVQAYADETKKEVKDEDIWRLFKDEYLPVEEGGATAAGAIVGDHHDDGLEQWGRLKLLKVSISSGEDGSDTVLKMRLLDRGVTPDAQPVERELSGIGNGPIAAFINALHNLGVTVSVMDYVEHTMTASTDAMAASYVECQIGEDPETQIIWGVGIDSSIITSSLKAIISAINRSQR</sequence>
<keyword evidence="12" id="KW-1185">Reference proteome</keyword>
<dbReference type="PANTHER" id="PTHR46911">
    <property type="match status" value="1"/>
</dbReference>
<keyword evidence="11" id="KW-0012">Acyltransferase</keyword>
<evidence type="ECO:0000256" key="3">
    <source>
        <dbReference type="ARBA" id="ARBA00009767"/>
    </source>
</evidence>
<organism evidence="11 12">
    <name type="scientific">Bifidobacterium tsurumiense</name>
    <dbReference type="NCBI Taxonomy" id="356829"/>
    <lineage>
        <taxon>Bacteria</taxon>
        <taxon>Bacillati</taxon>
        <taxon>Actinomycetota</taxon>
        <taxon>Actinomycetes</taxon>
        <taxon>Bifidobacteriales</taxon>
        <taxon>Bifidobacteriaceae</taxon>
        <taxon>Bifidobacterium</taxon>
    </lineage>
</organism>
<dbReference type="SUPFAM" id="SSF51569">
    <property type="entry name" value="Aldolase"/>
    <property type="match status" value="1"/>
</dbReference>
<keyword evidence="5 10" id="KW-0432">Leucine biosynthesis</keyword>
<dbReference type="Pfam" id="PF22615">
    <property type="entry name" value="IPMS_D2"/>
    <property type="match status" value="1"/>
</dbReference>
<dbReference type="UniPathway" id="UPA00048">
    <property type="reaction ID" value="UER00070"/>
</dbReference>
<keyword evidence="9 10" id="KW-0100">Branched-chain amino acid biosynthesis</keyword>
<dbReference type="HAMAP" id="MF_00572">
    <property type="entry name" value="LeuA_type2"/>
    <property type="match status" value="1"/>
</dbReference>
<keyword evidence="7 10" id="KW-0808">Transferase</keyword>
<dbReference type="InterPro" id="IPR036230">
    <property type="entry name" value="LeuA_allosteric_dom_sf"/>
</dbReference>
<dbReference type="AlphaFoldDB" id="A0A087E943"/>
<evidence type="ECO:0000256" key="1">
    <source>
        <dbReference type="ARBA" id="ARBA00000064"/>
    </source>
</evidence>
<dbReference type="PROSITE" id="PS00816">
    <property type="entry name" value="AIPM_HOMOCIT_SYNTH_2"/>
    <property type="match status" value="1"/>
</dbReference>
<dbReference type="PROSITE" id="PS00815">
    <property type="entry name" value="AIPM_HOMOCIT_SYNTH_1"/>
    <property type="match status" value="1"/>
</dbReference>
<dbReference type="InterPro" id="IPR054692">
    <property type="entry name" value="LeuA-like_post-cat"/>
</dbReference>
<dbReference type="NCBIfam" id="NF002991">
    <property type="entry name" value="PRK03739.1"/>
    <property type="match status" value="1"/>
</dbReference>
<comment type="function">
    <text evidence="10">Catalyzes the condensation of the acetyl group of acetyl-CoA with 3-methyl-2-oxobutanoate (2-ketoisovalerate) to form 3-carboxy-3-hydroxy-4-methylpentanoate (2-isopropylmalate).</text>
</comment>
<dbReference type="SUPFAM" id="SSF110921">
    <property type="entry name" value="2-isopropylmalate synthase LeuA, allosteric (dimerisation) domain"/>
    <property type="match status" value="1"/>
</dbReference>
<dbReference type="GO" id="GO:0003852">
    <property type="term" value="F:2-isopropylmalate synthase activity"/>
    <property type="evidence" value="ECO:0007669"/>
    <property type="project" value="UniProtKB-UniRule"/>
</dbReference>
<evidence type="ECO:0000313" key="12">
    <source>
        <dbReference type="Proteomes" id="UP000029080"/>
    </source>
</evidence>
<reference evidence="11 12" key="1">
    <citation type="submission" date="2014-03" db="EMBL/GenBank/DDBJ databases">
        <title>Genomics of Bifidobacteria.</title>
        <authorList>
            <person name="Ventura M."/>
            <person name="Milani C."/>
            <person name="Lugli G.A."/>
        </authorList>
    </citation>
    <scope>NUCLEOTIDE SEQUENCE [LARGE SCALE GENOMIC DNA]</scope>
    <source>
        <strain evidence="11 12">JCM 13495</strain>
    </source>
</reference>
<comment type="cofactor">
    <cofactor evidence="10">
        <name>Mg(2+)</name>
        <dbReference type="ChEBI" id="CHEBI:18420"/>
    </cofactor>
</comment>
<dbReference type="RefSeq" id="WP_026642386.1">
    <property type="nucleotide sequence ID" value="NZ_JAXEUP010000054.1"/>
</dbReference>
<comment type="subcellular location">
    <subcellularLocation>
        <location evidence="10">Cytoplasm</location>
    </subcellularLocation>
</comment>
<dbReference type="Proteomes" id="UP000029080">
    <property type="component" value="Unassembled WGS sequence"/>
</dbReference>
<gene>
    <name evidence="10" type="primary">leuA</name>
    <name evidence="11" type="ORF">BITS_1394</name>
</gene>
<dbReference type="InterPro" id="IPR013785">
    <property type="entry name" value="Aldolase_TIM"/>
</dbReference>
<proteinExistence type="inferred from homology"/>
<dbReference type="PANTHER" id="PTHR46911:SF1">
    <property type="entry name" value="2-ISOPROPYLMALATE SYNTHASE"/>
    <property type="match status" value="1"/>
</dbReference>
<feature type="binding site" evidence="10">
    <location>
        <position position="287"/>
    </location>
    <ligand>
        <name>Mg(2+)</name>
        <dbReference type="ChEBI" id="CHEBI:18420"/>
    </ligand>
</feature>
<dbReference type="InterPro" id="IPR005668">
    <property type="entry name" value="IPM_Synthase"/>
</dbReference>
<feature type="binding site" evidence="10">
    <location>
        <position position="285"/>
    </location>
    <ligand>
        <name>Mg(2+)</name>
        <dbReference type="ChEBI" id="CHEBI:18420"/>
    </ligand>
</feature>
<feature type="binding site" evidence="10">
    <location>
        <position position="321"/>
    </location>
    <ligand>
        <name>Mg(2+)</name>
        <dbReference type="ChEBI" id="CHEBI:18420"/>
    </ligand>
</feature>
<dbReference type="Gene3D" id="3.30.160.270">
    <property type="match status" value="1"/>
</dbReference>
<accession>A0A087E943</accession>
<name>A0A087E943_9BIFI</name>
<comment type="pathway">
    <text evidence="2 10">Amino-acid biosynthesis; L-leucine biosynthesis; L-leucine from 3-methyl-2-oxobutanoate: step 1/4.</text>
</comment>
<feature type="binding site" evidence="10">
    <location>
        <position position="81"/>
    </location>
    <ligand>
        <name>Mg(2+)</name>
        <dbReference type="ChEBI" id="CHEBI:18420"/>
    </ligand>
</feature>
<dbReference type="Pfam" id="PF08502">
    <property type="entry name" value="LeuA_dimer"/>
    <property type="match status" value="1"/>
</dbReference>
<dbReference type="GO" id="GO:0000287">
    <property type="term" value="F:magnesium ion binding"/>
    <property type="evidence" value="ECO:0007669"/>
    <property type="project" value="UniProtKB-UniRule"/>
</dbReference>
<dbReference type="eggNOG" id="COG0119">
    <property type="taxonomic scope" value="Bacteria"/>
</dbReference>
<dbReference type="Pfam" id="PF00682">
    <property type="entry name" value="HMGL-like"/>
    <property type="match status" value="1"/>
</dbReference>
<comment type="caution">
    <text evidence="11">The sequence shown here is derived from an EMBL/GenBank/DDBJ whole genome shotgun (WGS) entry which is preliminary data.</text>
</comment>
<evidence type="ECO:0000256" key="5">
    <source>
        <dbReference type="ARBA" id="ARBA00022430"/>
    </source>
</evidence>
<dbReference type="GO" id="GO:0009098">
    <property type="term" value="P:L-leucine biosynthetic process"/>
    <property type="evidence" value="ECO:0007669"/>
    <property type="project" value="UniProtKB-UniRule"/>
</dbReference>
<dbReference type="SUPFAM" id="SSF89000">
    <property type="entry name" value="post-HMGL domain-like"/>
    <property type="match status" value="1"/>
</dbReference>
<dbReference type="GO" id="GO:0005737">
    <property type="term" value="C:cytoplasm"/>
    <property type="evidence" value="ECO:0007669"/>
    <property type="project" value="UniProtKB-SubCell"/>
</dbReference>
<dbReference type="InterPro" id="IPR039371">
    <property type="entry name" value="LeuA_N_DRE-TIM"/>
</dbReference>
<dbReference type="EMBL" id="JGZU01000019">
    <property type="protein sequence ID" value="KFJ04294.1"/>
    <property type="molecule type" value="Genomic_DNA"/>
</dbReference>
<dbReference type="PROSITE" id="PS50991">
    <property type="entry name" value="PYR_CT"/>
    <property type="match status" value="1"/>
</dbReference>
<feature type="region of interest" description="Regulatory domain" evidence="10">
    <location>
        <begin position="488"/>
        <end position="635"/>
    </location>
</feature>
<dbReference type="EC" id="2.3.3.13" evidence="4 10"/>
<comment type="catalytic activity">
    <reaction evidence="1 10">
        <text>3-methyl-2-oxobutanoate + acetyl-CoA + H2O = (2S)-2-isopropylmalate + CoA + H(+)</text>
        <dbReference type="Rhea" id="RHEA:21524"/>
        <dbReference type="ChEBI" id="CHEBI:1178"/>
        <dbReference type="ChEBI" id="CHEBI:11851"/>
        <dbReference type="ChEBI" id="CHEBI:15377"/>
        <dbReference type="ChEBI" id="CHEBI:15378"/>
        <dbReference type="ChEBI" id="CHEBI:57287"/>
        <dbReference type="ChEBI" id="CHEBI:57288"/>
        <dbReference type="EC" id="2.3.3.13"/>
    </reaction>
</comment>
<dbReference type="InterPro" id="IPR002034">
    <property type="entry name" value="AIPM/Hcit_synth_CS"/>
</dbReference>
<protein>
    <recommendedName>
        <fullName evidence="4 10">2-isopropylmalate synthase</fullName>
        <ecNumber evidence="4 10">2.3.3.13</ecNumber>
    </recommendedName>
    <alternativeName>
        <fullName evidence="10">Alpha-IPM synthase</fullName>
    </alternativeName>
    <alternativeName>
        <fullName evidence="10">Alpha-isopropylmalate synthase</fullName>
    </alternativeName>
</protein>
<dbReference type="GO" id="GO:0003985">
    <property type="term" value="F:acetyl-CoA C-acetyltransferase activity"/>
    <property type="evidence" value="ECO:0007669"/>
    <property type="project" value="UniProtKB-UniRule"/>
</dbReference>
<evidence type="ECO:0000256" key="2">
    <source>
        <dbReference type="ARBA" id="ARBA00004689"/>
    </source>
</evidence>